<dbReference type="RefSeq" id="WP_013119394.1">
    <property type="nucleotide sequence ID" value="NC_014152.1"/>
</dbReference>
<evidence type="ECO:0008006" key="4">
    <source>
        <dbReference type="Google" id="ProtNLM"/>
    </source>
</evidence>
<dbReference type="HOGENOM" id="CLU_1481320_0_0_9"/>
<evidence type="ECO:0000256" key="1">
    <source>
        <dbReference type="SAM" id="SignalP"/>
    </source>
</evidence>
<protein>
    <recommendedName>
        <fullName evidence="4">SAF domain protein</fullName>
    </recommendedName>
</protein>
<dbReference type="AlphaFoldDB" id="D5XB51"/>
<gene>
    <name evidence="2" type="ordered locus">TherJR_0490</name>
</gene>
<name>D5XB51_THEPJ</name>
<dbReference type="STRING" id="635013.TherJR_0490"/>
<dbReference type="KEGG" id="tjr:TherJR_0490"/>
<dbReference type="EMBL" id="CP002028">
    <property type="protein sequence ID" value="ADG81371.1"/>
    <property type="molecule type" value="Genomic_DNA"/>
</dbReference>
<proteinExistence type="predicted"/>
<sequence length="182" mass="20456" precursor="true">MKRKLVFIFSLMLALGLVYFNTSKKVHVAEFYPVNYTVEEATKIADTVVIGTIKKVGEPTWNSPNGKKPSKDSPNMKLIFKPTIVEVSEYLKNPQKKKNITIINPGGTVGRDTMILKGVPTFEEGQKVVLFLLDNIDPGDGVKKSDVVWCFRIDENGKAINLRKNEQMLLSELKEKVNNSLN</sequence>
<feature type="signal peptide" evidence="1">
    <location>
        <begin position="1"/>
        <end position="28"/>
    </location>
</feature>
<keyword evidence="1" id="KW-0732">Signal</keyword>
<organism evidence="2 3">
    <name type="scientific">Thermincola potens (strain JR)</name>
    <dbReference type="NCBI Taxonomy" id="635013"/>
    <lineage>
        <taxon>Bacteria</taxon>
        <taxon>Bacillati</taxon>
        <taxon>Bacillota</taxon>
        <taxon>Clostridia</taxon>
        <taxon>Eubacteriales</taxon>
        <taxon>Thermincolaceae</taxon>
        <taxon>Thermincola</taxon>
    </lineage>
</organism>
<evidence type="ECO:0000313" key="3">
    <source>
        <dbReference type="Proteomes" id="UP000002377"/>
    </source>
</evidence>
<dbReference type="Proteomes" id="UP000002377">
    <property type="component" value="Chromosome"/>
</dbReference>
<reference evidence="2 3" key="1">
    <citation type="submission" date="2010-05" db="EMBL/GenBank/DDBJ databases">
        <title>Complete sequence of Thermincola sp. JR.</title>
        <authorList>
            <consortium name="US DOE Joint Genome Institute"/>
            <person name="Lucas S."/>
            <person name="Copeland A."/>
            <person name="Lapidus A."/>
            <person name="Cheng J.-F."/>
            <person name="Bruce D."/>
            <person name="Goodwin L."/>
            <person name="Pitluck S."/>
            <person name="Chertkov O."/>
            <person name="Detter J.C."/>
            <person name="Han C."/>
            <person name="Tapia R."/>
            <person name="Land M."/>
            <person name="Hauser L."/>
            <person name="Kyrpides N."/>
            <person name="Mikhailova N."/>
            <person name="Hazen T.C."/>
            <person name="Woyke T."/>
        </authorList>
    </citation>
    <scope>NUCLEOTIDE SEQUENCE [LARGE SCALE GENOMIC DNA]</scope>
    <source>
        <strain evidence="2 3">JR</strain>
    </source>
</reference>
<evidence type="ECO:0000313" key="2">
    <source>
        <dbReference type="EMBL" id="ADG81371.1"/>
    </source>
</evidence>
<keyword evidence="3" id="KW-1185">Reference proteome</keyword>
<accession>D5XB51</accession>
<feature type="chain" id="PRO_5003080122" description="SAF domain protein" evidence="1">
    <location>
        <begin position="29"/>
        <end position="182"/>
    </location>
</feature>